<accession>A0A833QZM8</accession>
<feature type="coiled-coil region" evidence="1">
    <location>
        <begin position="13"/>
        <end position="75"/>
    </location>
</feature>
<dbReference type="Proteomes" id="UP000623129">
    <property type="component" value="Unassembled WGS sequence"/>
</dbReference>
<protein>
    <submittedName>
        <fullName evidence="2">Uncharacterized protein</fullName>
    </submittedName>
</protein>
<evidence type="ECO:0000256" key="1">
    <source>
        <dbReference type="SAM" id="Coils"/>
    </source>
</evidence>
<evidence type="ECO:0000313" key="2">
    <source>
        <dbReference type="EMBL" id="KAF3330541.1"/>
    </source>
</evidence>
<keyword evidence="1" id="KW-0175">Coiled coil</keyword>
<proteinExistence type="predicted"/>
<organism evidence="2 3">
    <name type="scientific">Carex littledalei</name>
    <dbReference type="NCBI Taxonomy" id="544730"/>
    <lineage>
        <taxon>Eukaryota</taxon>
        <taxon>Viridiplantae</taxon>
        <taxon>Streptophyta</taxon>
        <taxon>Embryophyta</taxon>
        <taxon>Tracheophyta</taxon>
        <taxon>Spermatophyta</taxon>
        <taxon>Magnoliopsida</taxon>
        <taxon>Liliopsida</taxon>
        <taxon>Poales</taxon>
        <taxon>Cyperaceae</taxon>
        <taxon>Cyperoideae</taxon>
        <taxon>Cariceae</taxon>
        <taxon>Carex</taxon>
        <taxon>Carex subgen. Euthyceras</taxon>
    </lineage>
</organism>
<dbReference type="EMBL" id="SWLB01000013">
    <property type="protein sequence ID" value="KAF3330541.1"/>
    <property type="molecule type" value="Genomic_DNA"/>
</dbReference>
<name>A0A833QZM8_9POAL</name>
<comment type="caution">
    <text evidence="2">The sequence shown here is derived from an EMBL/GenBank/DDBJ whole genome shotgun (WGS) entry which is preliminary data.</text>
</comment>
<keyword evidence="3" id="KW-1185">Reference proteome</keyword>
<reference evidence="2" key="1">
    <citation type="submission" date="2020-01" db="EMBL/GenBank/DDBJ databases">
        <title>Genome sequence of Kobresia littledalei, the first chromosome-level genome in the family Cyperaceae.</title>
        <authorList>
            <person name="Qu G."/>
        </authorList>
    </citation>
    <scope>NUCLEOTIDE SEQUENCE</scope>
    <source>
        <strain evidence="2">C.B.Clarke</strain>
        <tissue evidence="2">Leaf</tissue>
    </source>
</reference>
<dbReference type="AlphaFoldDB" id="A0A833QZM8"/>
<evidence type="ECO:0000313" key="3">
    <source>
        <dbReference type="Proteomes" id="UP000623129"/>
    </source>
</evidence>
<gene>
    <name evidence="2" type="ORF">FCM35_KLT03895</name>
</gene>
<sequence length="109" mass="12360">MEAEKGDLWKHKFEAIERKRKEAQAERNILQKQVAGLSGNLESAKDLIPTYLQKLKELQSKVLSLEEELESLKTLDEETSSVNLENVAQIHLTDELSVLKILQEAATTD</sequence>